<comment type="caution">
    <text evidence="2">The sequence shown here is derived from an EMBL/GenBank/DDBJ whole genome shotgun (WGS) entry which is preliminary data.</text>
</comment>
<organism evidence="2 3">
    <name type="scientific">Candidatus Adlerbacteria bacterium RIFOXYC1_FULL_48_26</name>
    <dbReference type="NCBI Taxonomy" id="1797247"/>
    <lineage>
        <taxon>Bacteria</taxon>
        <taxon>Candidatus Adleribacteriota</taxon>
    </lineage>
</organism>
<feature type="chain" id="PRO_5009515603" description="CUB domain-containing protein" evidence="1">
    <location>
        <begin position="21"/>
        <end position="124"/>
    </location>
</feature>
<protein>
    <recommendedName>
        <fullName evidence="4">CUB domain-containing protein</fullName>
    </recommendedName>
</protein>
<sequence>MRTFVLTLSAVLFLGNTAYAQTAPTTPISSCAEIVGQRHNPYDEPLDLDFSDQCNYTIKARGRAATGVALLNDGTLTIKHTDQETGVTYRFALRRSGENLSGRVSFWVFVKEVSFPIQFFPVKK</sequence>
<proteinExistence type="predicted"/>
<accession>A0A1F4Y482</accession>
<name>A0A1F4Y482_9BACT</name>
<dbReference type="Proteomes" id="UP000176568">
    <property type="component" value="Unassembled WGS sequence"/>
</dbReference>
<evidence type="ECO:0000313" key="2">
    <source>
        <dbReference type="EMBL" id="OGC88759.1"/>
    </source>
</evidence>
<dbReference type="EMBL" id="MEXB01000004">
    <property type="protein sequence ID" value="OGC88759.1"/>
    <property type="molecule type" value="Genomic_DNA"/>
</dbReference>
<reference evidence="2 3" key="1">
    <citation type="journal article" date="2016" name="Nat. Commun.">
        <title>Thousands of microbial genomes shed light on interconnected biogeochemical processes in an aquifer system.</title>
        <authorList>
            <person name="Anantharaman K."/>
            <person name="Brown C.T."/>
            <person name="Hug L.A."/>
            <person name="Sharon I."/>
            <person name="Castelle C.J."/>
            <person name="Probst A.J."/>
            <person name="Thomas B.C."/>
            <person name="Singh A."/>
            <person name="Wilkins M.J."/>
            <person name="Karaoz U."/>
            <person name="Brodie E.L."/>
            <person name="Williams K.H."/>
            <person name="Hubbard S.S."/>
            <person name="Banfield J.F."/>
        </authorList>
    </citation>
    <scope>NUCLEOTIDE SEQUENCE [LARGE SCALE GENOMIC DNA]</scope>
</reference>
<evidence type="ECO:0008006" key="4">
    <source>
        <dbReference type="Google" id="ProtNLM"/>
    </source>
</evidence>
<evidence type="ECO:0000256" key="1">
    <source>
        <dbReference type="SAM" id="SignalP"/>
    </source>
</evidence>
<gene>
    <name evidence="2" type="ORF">A2419_03300</name>
</gene>
<keyword evidence="1" id="KW-0732">Signal</keyword>
<dbReference type="AlphaFoldDB" id="A0A1F4Y482"/>
<feature type="signal peptide" evidence="1">
    <location>
        <begin position="1"/>
        <end position="20"/>
    </location>
</feature>
<evidence type="ECO:0000313" key="3">
    <source>
        <dbReference type="Proteomes" id="UP000176568"/>
    </source>
</evidence>